<dbReference type="Proteomes" id="UP000254230">
    <property type="component" value="Unassembled WGS sequence"/>
</dbReference>
<dbReference type="RefSeq" id="WP_058473273.1">
    <property type="nucleotide sequence ID" value="NZ_CAAAIL010000004.1"/>
</dbReference>
<evidence type="ECO:0000313" key="1">
    <source>
        <dbReference type="EMBL" id="KTD50850.1"/>
    </source>
</evidence>
<protein>
    <submittedName>
        <fullName evidence="2">Uncharacterized protein</fullName>
    </submittedName>
</protein>
<dbReference type="OrthoDB" id="5637630at2"/>
<keyword evidence="3" id="KW-1185">Reference proteome</keyword>
<name>A0A378KSQ8_9GAMM</name>
<proteinExistence type="predicted"/>
<dbReference type="EMBL" id="LNYR01000012">
    <property type="protein sequence ID" value="KTD50850.1"/>
    <property type="molecule type" value="Genomic_DNA"/>
</dbReference>
<evidence type="ECO:0000313" key="4">
    <source>
        <dbReference type="Proteomes" id="UP000254230"/>
    </source>
</evidence>
<evidence type="ECO:0000313" key="2">
    <source>
        <dbReference type="EMBL" id="STY17904.1"/>
    </source>
</evidence>
<reference evidence="2 4" key="2">
    <citation type="submission" date="2018-06" db="EMBL/GenBank/DDBJ databases">
        <authorList>
            <consortium name="Pathogen Informatics"/>
            <person name="Doyle S."/>
        </authorList>
    </citation>
    <scope>NUCLEOTIDE SEQUENCE [LARGE SCALE GENOMIC DNA]</scope>
    <source>
        <strain evidence="2 4">NCTC12376</strain>
    </source>
</reference>
<sequence>MKVAFFISSVGDTDLALKTIKAMEQKSACETVLVSLTKTADERVNKFESPSLLKKYTLSGILNLEPGLYPESLSSEEHRSNIIHFIEQHQLDYVYLGVPSVNNVMPFQIADYISDRPVLMAYEYMFKSDAHCIWQHVPVLKDKANVQWAIPLKAALDDFELVDKNRLHITGHLSIDNAYIASPAASSTDTIRELLQVPSQQPLAFISSTTQPVGVDEQFIECLLQELQQVPTMHVRLGLHPGIQDFDIYLDKILSVYSKYPAISSQFKIIMPENIVSKIKLPELSINALKYQDVFLKVNINGNDAAFAADRVAQAVPGALLNQAVLEGKPAYSHSGKPYLPQSYFSSSIAGFFAGVRQSPRMKSDLELDERTAPECYADLIMK</sequence>
<dbReference type="AlphaFoldDB" id="A0A378KSQ8"/>
<evidence type="ECO:0000313" key="3">
    <source>
        <dbReference type="Proteomes" id="UP000054639"/>
    </source>
</evidence>
<gene>
    <name evidence="1" type="ORF">Lqua_1077</name>
    <name evidence="2" type="ORF">NCTC12376_01719</name>
</gene>
<accession>A0A378KSQ8</accession>
<reference evidence="1 3" key="1">
    <citation type="submission" date="2015-11" db="EMBL/GenBank/DDBJ databases">
        <title>Genomic analysis of 38 Legionella species identifies large and diverse effector repertoires.</title>
        <authorList>
            <person name="Burstein D."/>
            <person name="Amaro F."/>
            <person name="Zusman T."/>
            <person name="Lifshitz Z."/>
            <person name="Cohen O."/>
            <person name="Gilbert J.A."/>
            <person name="Pupko T."/>
            <person name="Shuman H.A."/>
            <person name="Segal G."/>
        </authorList>
    </citation>
    <scope>NUCLEOTIDE SEQUENCE [LARGE SCALE GENOMIC DNA]</scope>
    <source>
        <strain evidence="1 3">ATCC 49507</strain>
    </source>
</reference>
<dbReference type="EMBL" id="UGOW01000001">
    <property type="protein sequence ID" value="STY17904.1"/>
    <property type="molecule type" value="Genomic_DNA"/>
</dbReference>
<organism evidence="2 4">
    <name type="scientific">Legionella quateirensis</name>
    <dbReference type="NCBI Taxonomy" id="45072"/>
    <lineage>
        <taxon>Bacteria</taxon>
        <taxon>Pseudomonadati</taxon>
        <taxon>Pseudomonadota</taxon>
        <taxon>Gammaproteobacteria</taxon>
        <taxon>Legionellales</taxon>
        <taxon>Legionellaceae</taxon>
        <taxon>Legionella</taxon>
    </lineage>
</organism>
<dbReference type="Proteomes" id="UP000054639">
    <property type="component" value="Unassembled WGS sequence"/>
</dbReference>